<evidence type="ECO:0000256" key="10">
    <source>
        <dbReference type="SAM" id="Phobius"/>
    </source>
</evidence>
<evidence type="ECO:0000313" key="12">
    <source>
        <dbReference type="Proteomes" id="UP000001202"/>
    </source>
</evidence>
<comment type="similarity">
    <text evidence="2 9">Belongs to the membrane-bound acyltransferase family.</text>
</comment>
<feature type="transmembrane region" description="Helical" evidence="10">
    <location>
        <begin position="125"/>
        <end position="147"/>
    </location>
</feature>
<dbReference type="Pfam" id="PF03062">
    <property type="entry name" value="MBOAT"/>
    <property type="match status" value="1"/>
</dbReference>
<dbReference type="KEGG" id="tpp:TPASS_0566"/>
<dbReference type="GeneID" id="93876334"/>
<reference evidence="11 12" key="1">
    <citation type="journal article" date="2008" name="BMC Microbiol.">
        <title>Complete genome sequence of Treponema pallidum ssp. pallidum strain SS14 determined with oligonucleotide arrays.</title>
        <authorList>
            <person name="Matejkova P."/>
            <person name="Strouhal M."/>
            <person name="Smajs D."/>
            <person name="Norris S.J."/>
            <person name="Palzkill T."/>
            <person name="Petrosino J.F."/>
            <person name="Sodergren E."/>
            <person name="Norton J.E."/>
            <person name="Singh J."/>
            <person name="Richmond T.A."/>
            <person name="Molla M.N."/>
            <person name="Albert T.J."/>
            <person name="Weinstock G.M."/>
        </authorList>
    </citation>
    <scope>NUCLEOTIDE SEQUENCE [LARGE SCALE GENOMIC DNA]</scope>
    <source>
        <strain evidence="11 12">SS14</strain>
    </source>
</reference>
<sequence length="495" mass="56857">MFFSLLSPAAFLFIFFILYWYVFRTATQRVVVLLVANFLAIAAFDIRFCIPYLVLSALAYSCGLLILMQKSFLWRKVLLIAGTLLQILFFCLFKHFSDMLSLVRAFAPAYFAQHTWHQHVKDWNIWHPVGISYCTFKCMSYVFDVYLCKIRRREPFARVLLYVSFFPQMISGPIANASHFFTRLPHNLRAGESPLDRPIHFDRAVVLLYTGLVKKVIFADFLSILVTDKIFTLPSAYSSTELLFGLISYSAVLYCDFSGYSDLAIAVGLLFGFETPANFKRPYISQSVTEFWRRWHISFSQWLKEYLYFSLGGSRFGIKRTVCALFFTMLIAGLWHGVRLTFLLWGMAQGVALVIERVYREKRRVNGANAFGSSSVMGRWKARAMRCIRVSALFLFVSVGWLIFRAPSFAEVWRYVTLLFRGSWHGPFQVITPFTALLALCALCVQLPSDRTRARAFACYCAVPLPVKALCAAFFFFVLSVMTPSGIAPFIYYSF</sequence>
<dbReference type="GO" id="GO:0042121">
    <property type="term" value="P:alginic acid biosynthetic process"/>
    <property type="evidence" value="ECO:0007669"/>
    <property type="project" value="InterPro"/>
</dbReference>
<feature type="transmembrane region" description="Helical" evidence="10">
    <location>
        <begin position="159"/>
        <end position="181"/>
    </location>
</feature>
<dbReference type="PIRSF" id="PIRSF016636">
    <property type="entry name" value="AlgI_DltB"/>
    <property type="match status" value="1"/>
</dbReference>
<keyword evidence="6 10" id="KW-1133">Transmembrane helix</keyword>
<evidence type="ECO:0000256" key="5">
    <source>
        <dbReference type="ARBA" id="ARBA00022692"/>
    </source>
</evidence>
<evidence type="ECO:0000313" key="11">
    <source>
        <dbReference type="EMBL" id="ACD70987.1"/>
    </source>
</evidence>
<name>A0A0H3BIN0_TREPS</name>
<keyword evidence="5 10" id="KW-0812">Transmembrane</keyword>
<accession>A0A0H3BIN0</accession>
<dbReference type="InterPro" id="IPR004299">
    <property type="entry name" value="MBOAT_fam"/>
</dbReference>
<dbReference type="AlphaFoldDB" id="A0A0H3BIN0"/>
<dbReference type="PANTHER" id="PTHR13285:SF23">
    <property type="entry name" value="TEICHOIC ACID D-ALANYLTRANSFERASE"/>
    <property type="match status" value="1"/>
</dbReference>
<evidence type="ECO:0000256" key="8">
    <source>
        <dbReference type="ARBA" id="ARBA00023315"/>
    </source>
</evidence>
<feature type="transmembrane region" description="Helical" evidence="10">
    <location>
        <begin position="317"/>
        <end position="336"/>
    </location>
</feature>
<dbReference type="PANTHER" id="PTHR13285">
    <property type="entry name" value="ACYLTRANSFERASE"/>
    <property type="match status" value="1"/>
</dbReference>
<proteinExistence type="inferred from homology"/>
<dbReference type="PATRIC" id="fig|243276.5.peg.605"/>
<comment type="subcellular location">
    <subcellularLocation>
        <location evidence="1">Cell membrane</location>
        <topology evidence="1">Multi-pass membrane protein</topology>
    </subcellularLocation>
</comment>
<keyword evidence="7 9" id="KW-0472">Membrane</keyword>
<evidence type="ECO:0000256" key="6">
    <source>
        <dbReference type="ARBA" id="ARBA00022989"/>
    </source>
</evidence>
<evidence type="ECO:0000256" key="4">
    <source>
        <dbReference type="ARBA" id="ARBA00022679"/>
    </source>
</evidence>
<gene>
    <name evidence="11" type="primary">algI</name>
    <name evidence="11" type="ordered locus">TPASS_0566</name>
</gene>
<organism evidence="11 12">
    <name type="scientific">Treponema pallidum subsp. pallidum (strain SS14)</name>
    <dbReference type="NCBI Taxonomy" id="455434"/>
    <lineage>
        <taxon>Bacteria</taxon>
        <taxon>Pseudomonadati</taxon>
        <taxon>Spirochaetota</taxon>
        <taxon>Spirochaetia</taxon>
        <taxon>Spirochaetales</taxon>
        <taxon>Treponemataceae</taxon>
        <taxon>Treponema</taxon>
    </lineage>
</organism>
<feature type="transmembrane region" description="Helical" evidence="10">
    <location>
        <begin position="424"/>
        <end position="445"/>
    </location>
</feature>
<dbReference type="GO" id="GO:0005886">
    <property type="term" value="C:plasma membrane"/>
    <property type="evidence" value="ECO:0007669"/>
    <property type="project" value="UniProtKB-SubCell"/>
</dbReference>
<dbReference type="RefSeq" id="WP_010882013.1">
    <property type="nucleotide sequence ID" value="NC_010741.1"/>
</dbReference>
<feature type="transmembrane region" description="Helical" evidence="10">
    <location>
        <begin position="77"/>
        <end position="96"/>
    </location>
</feature>
<feature type="transmembrane region" description="Helical" evidence="10">
    <location>
        <begin position="387"/>
        <end position="404"/>
    </location>
</feature>
<evidence type="ECO:0000256" key="1">
    <source>
        <dbReference type="ARBA" id="ARBA00004651"/>
    </source>
</evidence>
<dbReference type="PIRSF" id="PIRSF500217">
    <property type="entry name" value="AlgI"/>
    <property type="match status" value="1"/>
</dbReference>
<dbReference type="InterPro" id="IPR028362">
    <property type="entry name" value="AlgI"/>
</dbReference>
<keyword evidence="3 9" id="KW-1003">Cell membrane</keyword>
<evidence type="ECO:0000256" key="7">
    <source>
        <dbReference type="ARBA" id="ARBA00023136"/>
    </source>
</evidence>
<dbReference type="EMBL" id="CP000805">
    <property type="protein sequence ID" value="ACD70987.1"/>
    <property type="molecule type" value="Genomic_DNA"/>
</dbReference>
<feature type="transmembrane region" description="Helical" evidence="10">
    <location>
        <begin position="6"/>
        <end position="23"/>
    </location>
</feature>
<evidence type="ECO:0000256" key="3">
    <source>
        <dbReference type="ARBA" id="ARBA00022475"/>
    </source>
</evidence>
<keyword evidence="4 9" id="KW-0808">Transferase</keyword>
<keyword evidence="8 9" id="KW-0012">Acyltransferase</keyword>
<protein>
    <submittedName>
        <fullName evidence="11">Alginate O-acetylation protein</fullName>
    </submittedName>
</protein>
<dbReference type="InterPro" id="IPR024194">
    <property type="entry name" value="Ac/AlaTfrase_AlgI/DltB"/>
</dbReference>
<evidence type="ECO:0000256" key="2">
    <source>
        <dbReference type="ARBA" id="ARBA00010323"/>
    </source>
</evidence>
<dbReference type="Proteomes" id="UP000001202">
    <property type="component" value="Chromosome"/>
</dbReference>
<dbReference type="InterPro" id="IPR051085">
    <property type="entry name" value="MB_O-acyltransferase"/>
</dbReference>
<feature type="transmembrane region" description="Helical" evidence="10">
    <location>
        <begin position="30"/>
        <end position="46"/>
    </location>
</feature>
<dbReference type="GO" id="GO:0016746">
    <property type="term" value="F:acyltransferase activity"/>
    <property type="evidence" value="ECO:0007669"/>
    <property type="project" value="UniProtKB-KW"/>
</dbReference>
<feature type="transmembrane region" description="Helical" evidence="10">
    <location>
        <begin position="52"/>
        <end position="68"/>
    </location>
</feature>
<evidence type="ECO:0000256" key="9">
    <source>
        <dbReference type="PIRNR" id="PIRNR016636"/>
    </source>
</evidence>